<organism evidence="5 6">
    <name type="scientific">Thiohalocapsa halophila</name>
    <dbReference type="NCBI Taxonomy" id="69359"/>
    <lineage>
        <taxon>Bacteria</taxon>
        <taxon>Pseudomonadati</taxon>
        <taxon>Pseudomonadota</taxon>
        <taxon>Gammaproteobacteria</taxon>
        <taxon>Chromatiales</taxon>
        <taxon>Chromatiaceae</taxon>
        <taxon>Thiohalocapsa</taxon>
    </lineage>
</organism>
<keyword evidence="6" id="KW-1185">Reference proteome</keyword>
<proteinExistence type="predicted"/>
<comment type="caution">
    <text evidence="5">The sequence shown here is derived from an EMBL/GenBank/DDBJ whole genome shotgun (WGS) entry which is preliminary data.</text>
</comment>
<gene>
    <name evidence="5" type="ORF">CKO31_04820</name>
</gene>
<dbReference type="SMART" id="SM00382">
    <property type="entry name" value="AAA"/>
    <property type="match status" value="1"/>
</dbReference>
<evidence type="ECO:0000256" key="2">
    <source>
        <dbReference type="ARBA" id="ARBA00022741"/>
    </source>
</evidence>
<keyword evidence="1" id="KW-0813">Transport</keyword>
<dbReference type="Gene3D" id="3.40.50.300">
    <property type="entry name" value="P-loop containing nucleotide triphosphate hydrolases"/>
    <property type="match status" value="1"/>
</dbReference>
<dbReference type="InterPro" id="IPR003593">
    <property type="entry name" value="AAA+_ATPase"/>
</dbReference>
<feature type="domain" description="ABC transporter" evidence="4">
    <location>
        <begin position="2"/>
        <end position="235"/>
    </location>
</feature>
<reference evidence="5 6" key="1">
    <citation type="journal article" date="2020" name="Microorganisms">
        <title>Osmotic Adaptation and Compatible Solute Biosynthesis of Phototrophic Bacteria as Revealed from Genome Analyses.</title>
        <authorList>
            <person name="Imhoff J.F."/>
            <person name="Rahn T."/>
            <person name="Kunzel S."/>
            <person name="Keller A."/>
            <person name="Neulinger S.C."/>
        </authorList>
    </citation>
    <scope>NUCLEOTIDE SEQUENCE [LARGE SCALE GENOMIC DNA]</scope>
    <source>
        <strain evidence="5 6">DSM 6210</strain>
    </source>
</reference>
<dbReference type="InterPro" id="IPR027417">
    <property type="entry name" value="P-loop_NTPase"/>
</dbReference>
<evidence type="ECO:0000256" key="1">
    <source>
        <dbReference type="ARBA" id="ARBA00022448"/>
    </source>
</evidence>
<protein>
    <submittedName>
        <fullName evidence="5">ABC transporter ATP-binding protein</fullName>
    </submittedName>
</protein>
<evidence type="ECO:0000313" key="6">
    <source>
        <dbReference type="Proteomes" id="UP000748752"/>
    </source>
</evidence>
<dbReference type="InterPro" id="IPR050093">
    <property type="entry name" value="ABC_SmlMolc_Importer"/>
</dbReference>
<evidence type="ECO:0000259" key="4">
    <source>
        <dbReference type="PROSITE" id="PS50893"/>
    </source>
</evidence>
<dbReference type="SUPFAM" id="SSF52540">
    <property type="entry name" value="P-loop containing nucleoside triphosphate hydrolases"/>
    <property type="match status" value="1"/>
</dbReference>
<dbReference type="Proteomes" id="UP000748752">
    <property type="component" value="Unassembled WGS sequence"/>
</dbReference>
<accession>A0ABS1CEC4</accession>
<dbReference type="InterPro" id="IPR003439">
    <property type="entry name" value="ABC_transporter-like_ATP-bd"/>
</dbReference>
<sequence length="256" mass="27695">MFELRQITKAYGEQRALDGLSLRIEPAATTALIGPSGCGKSTLLRVLIGLVGADAGEVLLDGAPLTPARLPDARLRMGYVIQQGGLFPHLTARDNATLMAAHLGWPRERISARLDELVTLTHLPADVLDRYPGELSGGQNQRVALMRALMLDPEILLLDEPLGALDPMVRSELQDELKQIFAALKRTVVLVTHDLPEAAFLADRIVLMRAGRAVQTGLLADMVQRPAEPFVERFVQAQRSPLEHLAGASPAADGDP</sequence>
<dbReference type="PROSITE" id="PS50893">
    <property type="entry name" value="ABC_TRANSPORTER_2"/>
    <property type="match status" value="1"/>
</dbReference>
<keyword evidence="2" id="KW-0547">Nucleotide-binding</keyword>
<name>A0ABS1CEC4_9GAMM</name>
<dbReference type="EMBL" id="NRRV01000008">
    <property type="protein sequence ID" value="MBK1630073.1"/>
    <property type="molecule type" value="Genomic_DNA"/>
</dbReference>
<dbReference type="PANTHER" id="PTHR42781">
    <property type="entry name" value="SPERMIDINE/PUTRESCINE IMPORT ATP-BINDING PROTEIN POTA"/>
    <property type="match status" value="1"/>
</dbReference>
<dbReference type="RefSeq" id="WP_200234564.1">
    <property type="nucleotide sequence ID" value="NZ_NRRV01000008.1"/>
</dbReference>
<dbReference type="PANTHER" id="PTHR42781:SF4">
    <property type="entry name" value="SPERMIDINE_PUTRESCINE IMPORT ATP-BINDING PROTEIN POTA"/>
    <property type="match status" value="1"/>
</dbReference>
<evidence type="ECO:0000256" key="3">
    <source>
        <dbReference type="ARBA" id="ARBA00022840"/>
    </source>
</evidence>
<keyword evidence="3 5" id="KW-0067">ATP-binding</keyword>
<evidence type="ECO:0000313" key="5">
    <source>
        <dbReference type="EMBL" id="MBK1630073.1"/>
    </source>
</evidence>
<dbReference type="Pfam" id="PF00005">
    <property type="entry name" value="ABC_tran"/>
    <property type="match status" value="1"/>
</dbReference>
<dbReference type="GO" id="GO:0005524">
    <property type="term" value="F:ATP binding"/>
    <property type="evidence" value="ECO:0007669"/>
    <property type="project" value="UniProtKB-KW"/>
</dbReference>